<organism evidence="1 2">
    <name type="scientific">Rosenbergiella nectarea</name>
    <dbReference type="NCBI Taxonomy" id="988801"/>
    <lineage>
        <taxon>Bacteria</taxon>
        <taxon>Pseudomonadati</taxon>
        <taxon>Pseudomonadota</taxon>
        <taxon>Gammaproteobacteria</taxon>
        <taxon>Enterobacterales</taxon>
        <taxon>Erwiniaceae</taxon>
        <taxon>Rosenbergiella</taxon>
    </lineage>
</organism>
<reference evidence="2" key="1">
    <citation type="submission" date="2016-10" db="EMBL/GenBank/DDBJ databases">
        <authorList>
            <person name="Varghese N."/>
            <person name="Submissions S."/>
        </authorList>
    </citation>
    <scope>NUCLEOTIDE SEQUENCE [LARGE SCALE GENOMIC DNA]</scope>
    <source>
        <strain evidence="2">8N4</strain>
    </source>
</reference>
<name>A0A1H9N267_9GAMM</name>
<accession>A0A1H9N267</accession>
<proteinExistence type="predicted"/>
<evidence type="ECO:0000313" key="1">
    <source>
        <dbReference type="EMBL" id="SER30034.1"/>
    </source>
</evidence>
<dbReference type="RefSeq" id="WP_177173198.1">
    <property type="nucleotide sequence ID" value="NZ_FOGC01000021.1"/>
</dbReference>
<dbReference type="EMBL" id="FOGC01000021">
    <property type="protein sequence ID" value="SER30034.1"/>
    <property type="molecule type" value="Genomic_DNA"/>
</dbReference>
<dbReference type="Proteomes" id="UP000242515">
    <property type="component" value="Unassembled WGS sequence"/>
</dbReference>
<keyword evidence="2" id="KW-1185">Reference proteome</keyword>
<evidence type="ECO:0000313" key="2">
    <source>
        <dbReference type="Proteomes" id="UP000242515"/>
    </source>
</evidence>
<dbReference type="STRING" id="988801.SAMN05216522_12124"/>
<sequence>MTKKRSNFQQKEERYQPERPVGLVDVAANNRAFAARLIGEFRLAKAGVKHGSR</sequence>
<protein>
    <submittedName>
        <fullName evidence="1">Uncharacterized protein</fullName>
    </submittedName>
</protein>
<dbReference type="AlphaFoldDB" id="A0A1H9N267"/>
<gene>
    <name evidence="1" type="ORF">SAMN05216522_12124</name>
</gene>